<organism evidence="1 2">
    <name type="scientific">Jiella sonneratiae</name>
    <dbReference type="NCBI Taxonomy" id="2816856"/>
    <lineage>
        <taxon>Bacteria</taxon>
        <taxon>Pseudomonadati</taxon>
        <taxon>Pseudomonadota</taxon>
        <taxon>Alphaproteobacteria</taxon>
        <taxon>Hyphomicrobiales</taxon>
        <taxon>Aurantimonadaceae</taxon>
        <taxon>Jiella</taxon>
    </lineage>
</organism>
<dbReference type="Proteomes" id="UP000664288">
    <property type="component" value="Unassembled WGS sequence"/>
</dbReference>
<keyword evidence="2" id="KW-1185">Reference proteome</keyword>
<evidence type="ECO:0000313" key="1">
    <source>
        <dbReference type="EMBL" id="MBO0903276.1"/>
    </source>
</evidence>
<accession>A0ABS3J0T0</accession>
<sequence length="277" mass="29319">MPFSPSVASFLCQACGTEFPPAASPPPACPVCEDERQFVPPGGQRWTSFAALSAGHRTVVAYDGALLGFGMTPHFAIGQRALLLRTPAGNVLWDMIPLIDRATVDLVEGLGGLAAIAISHPHYYSTMARWAEAFGVKVHLHASDEAWVMRPGGHVKAWDGERLELLPGVTLLRCGGHFAGGAVLHAAESLVPGGAILAGDILQVTPGCDGVGFMRSYPNFIPLGASAVRRIAAALDGFTFEAIYGAFWGRVVERGGPAVLERSVARHVGWLERTADI</sequence>
<dbReference type="PANTHER" id="PTHR36839">
    <property type="entry name" value="METALLO-BETA-LACTAMASE FAMILY PROTEIN (AFU_ORTHOLOGUE AFUA_5G12770)"/>
    <property type="match status" value="1"/>
</dbReference>
<protein>
    <submittedName>
        <fullName evidence="1">MBL fold metallo-hydrolase</fullName>
    </submittedName>
</protein>
<dbReference type="SUPFAM" id="SSF56281">
    <property type="entry name" value="Metallo-hydrolase/oxidoreductase"/>
    <property type="match status" value="1"/>
</dbReference>
<dbReference type="PANTHER" id="PTHR36839:SF1">
    <property type="entry name" value="METALLO-BETA-LACTAMASE FAMILY PROTEIN (AFU_ORTHOLOGUE AFUA_5G12770)"/>
    <property type="match status" value="1"/>
</dbReference>
<dbReference type="EMBL" id="JAFMPY010000005">
    <property type="protein sequence ID" value="MBO0903276.1"/>
    <property type="molecule type" value="Genomic_DNA"/>
</dbReference>
<reference evidence="1 2" key="1">
    <citation type="submission" date="2021-03" db="EMBL/GenBank/DDBJ databases">
        <title>Whole genome sequence of Jiella sp. MQZ13P-4.</title>
        <authorList>
            <person name="Tuo L."/>
        </authorList>
    </citation>
    <scope>NUCLEOTIDE SEQUENCE [LARGE SCALE GENOMIC DNA]</scope>
    <source>
        <strain evidence="1 2">MQZ13P-4</strain>
    </source>
</reference>
<dbReference type="InterPro" id="IPR036866">
    <property type="entry name" value="RibonucZ/Hydroxyglut_hydro"/>
</dbReference>
<proteinExistence type="predicted"/>
<dbReference type="Gene3D" id="3.60.15.10">
    <property type="entry name" value="Ribonuclease Z/Hydroxyacylglutathione hydrolase-like"/>
    <property type="match status" value="1"/>
</dbReference>
<dbReference type="RefSeq" id="WP_207349919.1">
    <property type="nucleotide sequence ID" value="NZ_JAFMPY010000005.1"/>
</dbReference>
<name>A0ABS3J0T0_9HYPH</name>
<gene>
    <name evidence="1" type="ORF">J1C47_06445</name>
</gene>
<evidence type="ECO:0000313" key="2">
    <source>
        <dbReference type="Proteomes" id="UP000664288"/>
    </source>
</evidence>
<comment type="caution">
    <text evidence="1">The sequence shown here is derived from an EMBL/GenBank/DDBJ whole genome shotgun (WGS) entry which is preliminary data.</text>
</comment>